<accession>A0AAQ3QMP7</accession>
<protein>
    <submittedName>
        <fullName evidence="1">Uncharacterized protein</fullName>
    </submittedName>
</protein>
<evidence type="ECO:0000313" key="2">
    <source>
        <dbReference type="Proteomes" id="UP001327560"/>
    </source>
</evidence>
<reference evidence="1 2" key="1">
    <citation type="submission" date="2023-10" db="EMBL/GenBank/DDBJ databases">
        <title>Chromosome-scale genome assembly provides insights into flower coloration mechanisms of Canna indica.</title>
        <authorList>
            <person name="Li C."/>
        </authorList>
    </citation>
    <scope>NUCLEOTIDE SEQUENCE [LARGE SCALE GENOMIC DNA]</scope>
    <source>
        <tissue evidence="1">Flower</tissue>
    </source>
</reference>
<name>A0AAQ3QMP7_9LILI</name>
<evidence type="ECO:0000313" key="1">
    <source>
        <dbReference type="EMBL" id="WOL14866.1"/>
    </source>
</evidence>
<dbReference type="PANTHER" id="PTHR47451">
    <property type="entry name" value="ARM REPEAT SUPERFAMILY PROTEIN"/>
    <property type="match status" value="1"/>
</dbReference>
<dbReference type="EMBL" id="CP136896">
    <property type="protein sequence ID" value="WOL14866.1"/>
    <property type="molecule type" value="Genomic_DNA"/>
</dbReference>
<gene>
    <name evidence="1" type="ORF">Cni_G23647</name>
</gene>
<proteinExistence type="predicted"/>
<dbReference type="AlphaFoldDB" id="A0AAQ3QMP7"/>
<organism evidence="1 2">
    <name type="scientific">Canna indica</name>
    <name type="common">Indian-shot</name>
    <dbReference type="NCBI Taxonomy" id="4628"/>
    <lineage>
        <taxon>Eukaryota</taxon>
        <taxon>Viridiplantae</taxon>
        <taxon>Streptophyta</taxon>
        <taxon>Embryophyta</taxon>
        <taxon>Tracheophyta</taxon>
        <taxon>Spermatophyta</taxon>
        <taxon>Magnoliopsida</taxon>
        <taxon>Liliopsida</taxon>
        <taxon>Zingiberales</taxon>
        <taxon>Cannaceae</taxon>
        <taxon>Canna</taxon>
    </lineage>
</organism>
<dbReference type="PANTHER" id="PTHR47451:SF1">
    <property type="entry name" value="ARM REPEAT SUPERFAMILY PROTEIN"/>
    <property type="match status" value="1"/>
</dbReference>
<keyword evidence="2" id="KW-1185">Reference proteome</keyword>
<sequence>MVMDSSFISRLTEILRTSSPSLQVKDASVLEYLVTLEANAAAATSAGIELALDVVFRKGSTSAHNMDNHLEQYAVQVEEISLATAAASRLLAKMLDFNEFYQRIDAAYFILLLRNILKSSIILLGTKDWVATYMPSKAPVQVLMRWK</sequence>
<dbReference type="Proteomes" id="UP001327560">
    <property type="component" value="Chromosome 7"/>
</dbReference>